<proteinExistence type="predicted"/>
<protein>
    <recommendedName>
        <fullName evidence="3">Zinc finger MYM-type protein 1</fullName>
    </recommendedName>
</protein>
<dbReference type="PANTHER" id="PTHR45749">
    <property type="match status" value="1"/>
</dbReference>
<dbReference type="InterPro" id="IPR012337">
    <property type="entry name" value="RNaseH-like_sf"/>
</dbReference>
<dbReference type="OrthoDB" id="6628242at2759"/>
<accession>A0A8R2F817</accession>
<evidence type="ECO:0000313" key="1">
    <source>
        <dbReference type="EnsemblMetazoa" id="XP_008182906.1"/>
    </source>
</evidence>
<dbReference type="GeneID" id="100573300"/>
<dbReference type="PANTHER" id="PTHR45749:SF23">
    <property type="entry name" value="ZINC FINGER MYM-TYPE PROTEIN 1-LIKE"/>
    <property type="match status" value="1"/>
</dbReference>
<dbReference type="KEGG" id="api:100573300"/>
<dbReference type="SUPFAM" id="SSF53098">
    <property type="entry name" value="Ribonuclease H-like"/>
    <property type="match status" value="1"/>
</dbReference>
<dbReference type="AlphaFoldDB" id="A0A8R2F817"/>
<sequence>MEQIISTETKYWNDIVIRVISVIKFLTSRGLSLRGDNEVFGVTNNGNFLGILELISEFDPFLKSHIERHDQSKVDQMALVIQYCTSSSVHERLVQLSPIKSHTVESIFVLLEEFLEKAELNIVNCRGQSYDNASNMSGKYKGLQAHVKNKCDLAVYIPCTAHSLNLVGVHSVDCCIEAVSFFGFLQCIFNFFSGSTHRWDILTNTLDKNVKGRLLVLKSLSQTRWSCHSDSCQALTHNYIKIIKALKCISENNSENGDSKRDAKMLLKQI</sequence>
<name>A0A8R2F817_ACYPI</name>
<evidence type="ECO:0008006" key="3">
    <source>
        <dbReference type="Google" id="ProtNLM"/>
    </source>
</evidence>
<dbReference type="EnsemblMetazoa" id="XM_008184684.1">
    <property type="protein sequence ID" value="XP_008182906.1"/>
    <property type="gene ID" value="LOC100573300"/>
</dbReference>
<evidence type="ECO:0000313" key="2">
    <source>
        <dbReference type="Proteomes" id="UP000007819"/>
    </source>
</evidence>
<reference evidence="1" key="2">
    <citation type="submission" date="2022-06" db="UniProtKB">
        <authorList>
            <consortium name="EnsemblMetazoa"/>
        </authorList>
    </citation>
    <scope>IDENTIFICATION</scope>
</reference>
<reference evidence="2" key="1">
    <citation type="submission" date="2010-06" db="EMBL/GenBank/DDBJ databases">
        <authorList>
            <person name="Jiang H."/>
            <person name="Abraham K."/>
            <person name="Ali S."/>
            <person name="Alsbrooks S.L."/>
            <person name="Anim B.N."/>
            <person name="Anosike U.S."/>
            <person name="Attaway T."/>
            <person name="Bandaranaike D.P."/>
            <person name="Battles P.K."/>
            <person name="Bell S.N."/>
            <person name="Bell A.V."/>
            <person name="Beltran B."/>
            <person name="Bickham C."/>
            <person name="Bustamante Y."/>
            <person name="Caleb T."/>
            <person name="Canada A."/>
            <person name="Cardenas V."/>
            <person name="Carter K."/>
            <person name="Chacko J."/>
            <person name="Chandrabose M.N."/>
            <person name="Chavez D."/>
            <person name="Chavez A."/>
            <person name="Chen L."/>
            <person name="Chu H.-S."/>
            <person name="Claassen K.J."/>
            <person name="Cockrell R."/>
            <person name="Collins M."/>
            <person name="Cooper J.A."/>
            <person name="Cree A."/>
            <person name="Curry S.M."/>
            <person name="Da Y."/>
            <person name="Dao M.D."/>
            <person name="Das B."/>
            <person name="Davila M.-L."/>
            <person name="Davy-Carroll L."/>
            <person name="Denson S."/>
            <person name="Dinh H."/>
            <person name="Ebong V.E."/>
            <person name="Edwards J.R."/>
            <person name="Egan A."/>
            <person name="El-Daye J."/>
            <person name="Escobedo L."/>
            <person name="Fernandez S."/>
            <person name="Fernando P.R."/>
            <person name="Flagg N."/>
            <person name="Forbes L.D."/>
            <person name="Fowler R.G."/>
            <person name="Fu Q."/>
            <person name="Gabisi R.A."/>
            <person name="Ganer J."/>
            <person name="Garbino Pronczuk A."/>
            <person name="Garcia R.M."/>
            <person name="Garner T."/>
            <person name="Garrett T.E."/>
            <person name="Gonzalez D.A."/>
            <person name="Hamid H."/>
            <person name="Hawkins E.S."/>
            <person name="Hirani K."/>
            <person name="Hogues M.E."/>
            <person name="Hollins B."/>
            <person name="Hsiao C.-H."/>
            <person name="Jabil R."/>
            <person name="James M.L."/>
            <person name="Jhangiani S.N."/>
            <person name="Johnson B."/>
            <person name="Johnson Q."/>
            <person name="Joshi V."/>
            <person name="Kalu J.B."/>
            <person name="Kam C."/>
            <person name="Kashfia A."/>
            <person name="Keebler J."/>
            <person name="Kisamo H."/>
            <person name="Kovar C.L."/>
            <person name="Lago L.A."/>
            <person name="Lai C.-Y."/>
            <person name="Laidlaw J."/>
            <person name="Lara F."/>
            <person name="Le T.-K."/>
            <person name="Lee S.L."/>
            <person name="Legall F.H."/>
            <person name="Lemon S.J."/>
            <person name="Lewis L.R."/>
            <person name="Li B."/>
            <person name="Liu Y."/>
            <person name="Liu Y.-S."/>
            <person name="Lopez J."/>
            <person name="Lozado R.J."/>
            <person name="Lu J."/>
            <person name="Madu R.C."/>
            <person name="Maheshwari M."/>
            <person name="Maheshwari R."/>
            <person name="Malloy K."/>
            <person name="Martinez E."/>
            <person name="Mathew T."/>
            <person name="Mercado I.C."/>
            <person name="Mercado C."/>
            <person name="Meyer B."/>
            <person name="Montgomery K."/>
            <person name="Morgan M.B."/>
            <person name="Munidasa M."/>
            <person name="Nazareth L.V."/>
            <person name="Nelson J."/>
            <person name="Ng B.M."/>
            <person name="Nguyen N.B."/>
            <person name="Nguyen P.Q."/>
            <person name="Nguyen T."/>
            <person name="Obregon M."/>
            <person name="Okwuonu G.O."/>
            <person name="Onwere C.G."/>
            <person name="Orozco G."/>
            <person name="Parra A."/>
            <person name="Patel S."/>
            <person name="Patil S."/>
            <person name="Perez A."/>
            <person name="Perez Y."/>
            <person name="Pham C."/>
            <person name="Primus E.L."/>
            <person name="Pu L.-L."/>
            <person name="Puazo M."/>
            <person name="Qin X."/>
            <person name="Quiroz J.B."/>
            <person name="Reese J."/>
            <person name="Richards S."/>
            <person name="Rives C.M."/>
            <person name="Robberts R."/>
            <person name="Ruiz S.J."/>
            <person name="Ruiz M.J."/>
            <person name="Santibanez J."/>
            <person name="Schneider B.W."/>
            <person name="Sisson I."/>
            <person name="Smith M."/>
            <person name="Sodergren E."/>
            <person name="Song X.-Z."/>
            <person name="Song B.B."/>
            <person name="Summersgill H."/>
            <person name="Thelus R."/>
            <person name="Thornton R.D."/>
            <person name="Trejos Z.Y."/>
            <person name="Usmani K."/>
            <person name="Vattathil S."/>
            <person name="Villasana D."/>
            <person name="Walker D.L."/>
            <person name="Wang S."/>
            <person name="Wang K."/>
            <person name="White C.S."/>
            <person name="Williams A.C."/>
            <person name="Williamson J."/>
            <person name="Wilson K."/>
            <person name="Woghiren I.O."/>
            <person name="Woodworth J.R."/>
            <person name="Worley K.C."/>
            <person name="Wright R.A."/>
            <person name="Wu W."/>
            <person name="Young L."/>
            <person name="Zhang L."/>
            <person name="Zhang J."/>
            <person name="Zhu Y."/>
            <person name="Muzny D.M."/>
            <person name="Weinstock G."/>
            <person name="Gibbs R.A."/>
        </authorList>
    </citation>
    <scope>NUCLEOTIDE SEQUENCE [LARGE SCALE GENOMIC DNA]</scope>
    <source>
        <strain evidence="2">LSR1</strain>
    </source>
</reference>
<organism evidence="1 2">
    <name type="scientific">Acyrthosiphon pisum</name>
    <name type="common">Pea aphid</name>
    <dbReference type="NCBI Taxonomy" id="7029"/>
    <lineage>
        <taxon>Eukaryota</taxon>
        <taxon>Metazoa</taxon>
        <taxon>Ecdysozoa</taxon>
        <taxon>Arthropoda</taxon>
        <taxon>Hexapoda</taxon>
        <taxon>Insecta</taxon>
        <taxon>Pterygota</taxon>
        <taxon>Neoptera</taxon>
        <taxon>Paraneoptera</taxon>
        <taxon>Hemiptera</taxon>
        <taxon>Sternorrhyncha</taxon>
        <taxon>Aphidomorpha</taxon>
        <taxon>Aphidoidea</taxon>
        <taxon>Aphididae</taxon>
        <taxon>Macrosiphini</taxon>
        <taxon>Acyrthosiphon</taxon>
    </lineage>
</organism>
<keyword evidence="2" id="KW-1185">Reference proteome</keyword>
<dbReference type="RefSeq" id="XP_008182906.1">
    <property type="nucleotide sequence ID" value="XM_008184684.1"/>
</dbReference>
<dbReference type="Proteomes" id="UP000007819">
    <property type="component" value="Chromosome X"/>
</dbReference>